<protein>
    <submittedName>
        <fullName evidence="3">GST N-terminal domain-containing protein</fullName>
    </submittedName>
</protein>
<keyword evidence="2" id="KW-1185">Reference proteome</keyword>
<evidence type="ECO:0000313" key="3">
    <source>
        <dbReference type="WBParaSite" id="nRc.2.0.1.t46068-RA"/>
    </source>
</evidence>
<dbReference type="WBParaSite" id="nRc.2.0.1.t46068-RA">
    <property type="protein sequence ID" value="nRc.2.0.1.t46068-RA"/>
    <property type="gene ID" value="nRc.2.0.1.g46068"/>
</dbReference>
<evidence type="ECO:0000259" key="1">
    <source>
        <dbReference type="PROSITE" id="PS50404"/>
    </source>
</evidence>
<dbReference type="InterPro" id="IPR036249">
    <property type="entry name" value="Thioredoxin-like_sf"/>
</dbReference>
<accession>A0A915L6D0</accession>
<dbReference type="SUPFAM" id="SSF52833">
    <property type="entry name" value="Thioredoxin-like"/>
    <property type="match status" value="1"/>
</dbReference>
<name>A0A915L6D0_ROMCU</name>
<feature type="domain" description="GST N-terminal" evidence="1">
    <location>
        <begin position="1"/>
        <end position="51"/>
    </location>
</feature>
<reference evidence="3" key="1">
    <citation type="submission" date="2022-11" db="UniProtKB">
        <authorList>
            <consortium name="WormBaseParasite"/>
        </authorList>
    </citation>
    <scope>IDENTIFICATION</scope>
</reference>
<dbReference type="PROSITE" id="PS50404">
    <property type="entry name" value="GST_NTER"/>
    <property type="match status" value="1"/>
</dbReference>
<dbReference type="InterPro" id="IPR004045">
    <property type="entry name" value="Glutathione_S-Trfase_N"/>
</dbReference>
<dbReference type="Gene3D" id="1.20.1050.130">
    <property type="match status" value="1"/>
</dbReference>
<dbReference type="Proteomes" id="UP000887565">
    <property type="component" value="Unplaced"/>
</dbReference>
<evidence type="ECO:0000313" key="2">
    <source>
        <dbReference type="Proteomes" id="UP000887565"/>
    </source>
</evidence>
<dbReference type="AlphaFoldDB" id="A0A915L6D0"/>
<organism evidence="2 3">
    <name type="scientific">Romanomermis culicivorax</name>
    <name type="common">Nematode worm</name>
    <dbReference type="NCBI Taxonomy" id="13658"/>
    <lineage>
        <taxon>Eukaryota</taxon>
        <taxon>Metazoa</taxon>
        <taxon>Ecdysozoa</taxon>
        <taxon>Nematoda</taxon>
        <taxon>Enoplea</taxon>
        <taxon>Dorylaimia</taxon>
        <taxon>Mermithida</taxon>
        <taxon>Mermithoidea</taxon>
        <taxon>Mermithidae</taxon>
        <taxon>Romanomermis</taxon>
    </lineage>
</organism>
<sequence length="91" mass="10345">MVHYKLCYFNVRGRAEEAPMSQLPILYVGDKVLCQSIAIARFVAKEHENPSRESLNGQNPLVSRPQRNLYTFIVEMSTCGYIPCAKLKTPI</sequence>
<proteinExistence type="predicted"/>